<evidence type="ECO:0000256" key="2">
    <source>
        <dbReference type="ARBA" id="ARBA00009773"/>
    </source>
</evidence>
<feature type="transmembrane region" description="Helical" evidence="9">
    <location>
        <begin position="168"/>
        <end position="187"/>
    </location>
</feature>
<dbReference type="InterPro" id="IPR002549">
    <property type="entry name" value="AI-2E-like"/>
</dbReference>
<dbReference type="Pfam" id="PF01594">
    <property type="entry name" value="AI-2E_transport"/>
    <property type="match status" value="1"/>
</dbReference>
<feature type="transmembrane region" description="Helical" evidence="9">
    <location>
        <begin position="21"/>
        <end position="40"/>
    </location>
</feature>
<feature type="compositionally biased region" description="Low complexity" evidence="8">
    <location>
        <begin position="375"/>
        <end position="400"/>
    </location>
</feature>
<dbReference type="PATRIC" id="fig|1300344.3.peg.798"/>
<dbReference type="GO" id="GO:0055085">
    <property type="term" value="P:transmembrane transport"/>
    <property type="evidence" value="ECO:0007669"/>
    <property type="project" value="TreeGrafter"/>
</dbReference>
<feature type="transmembrane region" description="Helical" evidence="9">
    <location>
        <begin position="76"/>
        <end position="101"/>
    </location>
</feature>
<dbReference type="EMBL" id="CP014209">
    <property type="protein sequence ID" value="ANC30369.1"/>
    <property type="molecule type" value="Genomic_DNA"/>
</dbReference>
<keyword evidence="11" id="KW-1185">Reference proteome</keyword>
<keyword evidence="7 9" id="KW-0472">Membrane</keyword>
<dbReference type="PANTHER" id="PTHR21716:SF53">
    <property type="entry name" value="PERMEASE PERM-RELATED"/>
    <property type="match status" value="1"/>
</dbReference>
<comment type="similarity">
    <text evidence="2">Belongs to the autoinducer-2 exporter (AI-2E) (TC 2.A.86) family.</text>
</comment>
<reference evidence="10 11" key="1">
    <citation type="submission" date="2016-01" db="EMBL/GenBank/DDBJ databases">
        <title>Complete genome sequence of a soil Actinobacterium, Isoptericola dokdonensis DS-3.</title>
        <authorList>
            <person name="Kwon S.-K."/>
            <person name="Kim J.F."/>
        </authorList>
    </citation>
    <scope>NUCLEOTIDE SEQUENCE [LARGE SCALE GENOMIC DNA]</scope>
    <source>
        <strain evidence="10 11">DS-3</strain>
    </source>
</reference>
<keyword evidence="5 9" id="KW-0812">Transmembrane</keyword>
<comment type="subcellular location">
    <subcellularLocation>
        <location evidence="1">Cell membrane</location>
        <topology evidence="1">Multi-pass membrane protein</topology>
    </subcellularLocation>
</comment>
<feature type="transmembrane region" description="Helical" evidence="9">
    <location>
        <begin position="315"/>
        <end position="348"/>
    </location>
</feature>
<dbReference type="Proteomes" id="UP000076794">
    <property type="component" value="Chromosome"/>
</dbReference>
<gene>
    <name evidence="10" type="ORF">I598_0793</name>
</gene>
<dbReference type="AlphaFoldDB" id="A0A168ER93"/>
<feature type="transmembrane region" description="Helical" evidence="9">
    <location>
        <begin position="235"/>
        <end position="259"/>
    </location>
</feature>
<keyword evidence="4" id="KW-1003">Cell membrane</keyword>
<evidence type="ECO:0000256" key="7">
    <source>
        <dbReference type="ARBA" id="ARBA00023136"/>
    </source>
</evidence>
<name>A0A168ER93_9MICO</name>
<evidence type="ECO:0000256" key="4">
    <source>
        <dbReference type="ARBA" id="ARBA00022475"/>
    </source>
</evidence>
<feature type="region of interest" description="Disordered" evidence="8">
    <location>
        <begin position="359"/>
        <end position="400"/>
    </location>
</feature>
<evidence type="ECO:0000256" key="5">
    <source>
        <dbReference type="ARBA" id="ARBA00022692"/>
    </source>
</evidence>
<evidence type="ECO:0000256" key="9">
    <source>
        <dbReference type="SAM" id="Phobius"/>
    </source>
</evidence>
<evidence type="ECO:0000313" key="10">
    <source>
        <dbReference type="EMBL" id="ANC30369.1"/>
    </source>
</evidence>
<organism evidence="10 11">
    <name type="scientific">Isoptericola dokdonensis DS-3</name>
    <dbReference type="NCBI Taxonomy" id="1300344"/>
    <lineage>
        <taxon>Bacteria</taxon>
        <taxon>Bacillati</taxon>
        <taxon>Actinomycetota</taxon>
        <taxon>Actinomycetes</taxon>
        <taxon>Micrococcales</taxon>
        <taxon>Promicromonosporaceae</taxon>
        <taxon>Isoptericola</taxon>
    </lineage>
</organism>
<evidence type="ECO:0000256" key="6">
    <source>
        <dbReference type="ARBA" id="ARBA00022989"/>
    </source>
</evidence>
<dbReference type="KEGG" id="ido:I598_0793"/>
<evidence type="ECO:0000256" key="8">
    <source>
        <dbReference type="SAM" id="MobiDB-lite"/>
    </source>
</evidence>
<sequence>MTSEDGRVTRENVPQWLRTSAGWSWRLVALVVGLSLVVYATAQVQLVFVAVFLALVLTSVFRPLANVYDRVMPRPLATVLSLLTGFVVFGGLMTFVVASVAGQWTELAGQFDTGLQQILDFLQHLPFGLSVTGDQLDEWFQAAGQWLSDNADTLASRAAESAGSVFEALMVIALAIFCTIFFVNSGGRMWDWFVHQLPARNRRRLREAAGAGWYTFSGFARGTVIIAFIDGILAFVLLSILGVPLAAPLAVLVLIGAFIPLIGAPLAMIIAAVVALAAEGIVTALIVTVGIALIGQLEGHVLQPLIMGKQVSLHPVVVAIAVFGGTVLSGILGAVVAVPLVAVVWTVFSTLRGDPPVPLLRAHDSSASPDDDAAGDAGAAAEQEPAGDDAPAAGDAPQRT</sequence>
<accession>A0A168ER93</accession>
<protein>
    <submittedName>
        <fullName evidence="10">Pheromone autoinducer 2 transporter</fullName>
    </submittedName>
</protein>
<feature type="transmembrane region" description="Helical" evidence="9">
    <location>
        <begin position="266"/>
        <end position="295"/>
    </location>
</feature>
<keyword evidence="6 9" id="KW-1133">Transmembrane helix</keyword>
<dbReference type="GO" id="GO:0005886">
    <property type="term" value="C:plasma membrane"/>
    <property type="evidence" value="ECO:0007669"/>
    <property type="project" value="UniProtKB-SubCell"/>
</dbReference>
<evidence type="ECO:0000313" key="11">
    <source>
        <dbReference type="Proteomes" id="UP000076794"/>
    </source>
</evidence>
<feature type="transmembrane region" description="Helical" evidence="9">
    <location>
        <begin position="46"/>
        <end position="64"/>
    </location>
</feature>
<evidence type="ECO:0000256" key="1">
    <source>
        <dbReference type="ARBA" id="ARBA00004651"/>
    </source>
</evidence>
<proteinExistence type="inferred from homology"/>
<dbReference type="PANTHER" id="PTHR21716">
    <property type="entry name" value="TRANSMEMBRANE PROTEIN"/>
    <property type="match status" value="1"/>
</dbReference>
<keyword evidence="3" id="KW-0813">Transport</keyword>
<dbReference type="STRING" id="1300344.I598_0793"/>
<evidence type="ECO:0000256" key="3">
    <source>
        <dbReference type="ARBA" id="ARBA00022448"/>
    </source>
</evidence>